<dbReference type="AlphaFoldDB" id="A0A813KAD9"/>
<protein>
    <recommendedName>
        <fullName evidence="2">SET domain-containing protein</fullName>
    </recommendedName>
</protein>
<name>A0A813KAD9_POLGL</name>
<reference evidence="3" key="1">
    <citation type="submission" date="2021-02" db="EMBL/GenBank/DDBJ databases">
        <authorList>
            <person name="Dougan E. K."/>
            <person name="Rhodes N."/>
            <person name="Thang M."/>
            <person name="Chan C."/>
        </authorList>
    </citation>
    <scope>NUCLEOTIDE SEQUENCE</scope>
</reference>
<evidence type="ECO:0000313" key="4">
    <source>
        <dbReference type="Proteomes" id="UP000626109"/>
    </source>
</evidence>
<dbReference type="PROSITE" id="PS50280">
    <property type="entry name" value="SET"/>
    <property type="match status" value="1"/>
</dbReference>
<organism evidence="3 4">
    <name type="scientific">Polarella glacialis</name>
    <name type="common">Dinoflagellate</name>
    <dbReference type="NCBI Taxonomy" id="89957"/>
    <lineage>
        <taxon>Eukaryota</taxon>
        <taxon>Sar</taxon>
        <taxon>Alveolata</taxon>
        <taxon>Dinophyceae</taxon>
        <taxon>Suessiales</taxon>
        <taxon>Suessiaceae</taxon>
        <taxon>Polarella</taxon>
    </lineage>
</organism>
<evidence type="ECO:0000313" key="3">
    <source>
        <dbReference type="EMBL" id="CAE8695068.1"/>
    </source>
</evidence>
<dbReference type="InterPro" id="IPR046341">
    <property type="entry name" value="SET_dom_sf"/>
</dbReference>
<sequence>MLSSTSVANAFLTPCSRSSSEASRPLAEFPGPVAAAASGTEGVRGSWATAAGVLVGTALGLGRRGQRQRQHQSACSTCGLQAVSGAQAVGAEDLLRAGFYDAALSAIGSEEDASPRSRALRAAALVGLRRYSEGKHILEGLDAKAARIDLGEFHSTLERLQRQWEKGDFQFWEVFGPALEAREAGKDPAEPASETSALLPQVPDFVGPVEVGATGRGRGLFLRELVRAGEVLLCAPPLVRALANSAQLEDSLVAALREAVRLSPHVLRVTTNMLADGKGGQEKAVRLADFAWQEPSIEAAQQELPSGEQLEGVVQTNGFAGFGYCMLYGAVSMLNHSCCPNASSMAVGRSLIVRANQAIGEGQEACISYFDVLKPVKEREREAATWSFRCECPRCEFERRLPEDLQDNGLSVSEVEAAIQDPANGLDPAGREVQWLRASHVEAYKAELEAAFPMGEVAVAKRQQLLRCLEATDPASFTHAKIAYIDWLAKQAKPGPKDPVTQQAMRYADLVHQARYGKVPGEHLVTLLKQTQRAAESTLVGEEFCNPAARTLVPADRLPTATPAVASPPPNAGGTAMSFLD</sequence>
<dbReference type="Pfam" id="PF00856">
    <property type="entry name" value="SET"/>
    <property type="match status" value="1"/>
</dbReference>
<dbReference type="EMBL" id="CAJNNW010028190">
    <property type="protein sequence ID" value="CAE8695068.1"/>
    <property type="molecule type" value="Genomic_DNA"/>
</dbReference>
<dbReference type="InterPro" id="IPR053209">
    <property type="entry name" value="Gramillin-biosynth_MTr"/>
</dbReference>
<comment type="caution">
    <text evidence="3">The sequence shown here is derived from an EMBL/GenBank/DDBJ whole genome shotgun (WGS) entry which is preliminary data.</text>
</comment>
<feature type="domain" description="SET" evidence="2">
    <location>
        <begin position="207"/>
        <end position="370"/>
    </location>
</feature>
<dbReference type="CDD" id="cd20071">
    <property type="entry name" value="SET_SMYD"/>
    <property type="match status" value="1"/>
</dbReference>
<dbReference type="PANTHER" id="PTHR47643:SF2">
    <property type="entry name" value="TPR DOMAIN PROTEIN (AFU_ORTHOLOGUE AFUA_5G12710)"/>
    <property type="match status" value="1"/>
</dbReference>
<dbReference type="Gene3D" id="2.170.270.10">
    <property type="entry name" value="SET domain"/>
    <property type="match status" value="1"/>
</dbReference>
<accession>A0A813KAD9</accession>
<dbReference type="PANTHER" id="PTHR47643">
    <property type="entry name" value="TPR DOMAIN PROTEIN (AFU_ORTHOLOGUE AFUA_5G12710)"/>
    <property type="match status" value="1"/>
</dbReference>
<evidence type="ECO:0000256" key="1">
    <source>
        <dbReference type="SAM" id="MobiDB-lite"/>
    </source>
</evidence>
<proteinExistence type="predicted"/>
<evidence type="ECO:0000259" key="2">
    <source>
        <dbReference type="PROSITE" id="PS50280"/>
    </source>
</evidence>
<dbReference type="SUPFAM" id="SSF82199">
    <property type="entry name" value="SET domain"/>
    <property type="match status" value="1"/>
</dbReference>
<gene>
    <name evidence="3" type="ORF">PGLA2088_LOCUS29176</name>
</gene>
<feature type="region of interest" description="Disordered" evidence="1">
    <location>
        <begin position="560"/>
        <end position="581"/>
    </location>
</feature>
<dbReference type="Proteomes" id="UP000626109">
    <property type="component" value="Unassembled WGS sequence"/>
</dbReference>
<dbReference type="InterPro" id="IPR001214">
    <property type="entry name" value="SET_dom"/>
</dbReference>